<proteinExistence type="predicted"/>
<feature type="region of interest" description="Disordered" evidence="1">
    <location>
        <begin position="139"/>
        <end position="178"/>
    </location>
</feature>
<evidence type="ECO:0000256" key="1">
    <source>
        <dbReference type="SAM" id="MobiDB-lite"/>
    </source>
</evidence>
<gene>
    <name evidence="2" type="ORF">HYH03_001183</name>
</gene>
<name>A0A835YI55_9CHLO</name>
<dbReference type="InterPro" id="IPR053023">
    <property type="entry name" value="FLAP_modulator"/>
</dbReference>
<protein>
    <submittedName>
        <fullName evidence="2">Uncharacterized protein</fullName>
    </submittedName>
</protein>
<dbReference type="PANTHER" id="PTHR33975">
    <property type="entry name" value="MYELIN-ASSOCIATED OLIGODENDROCYTE BASIC PROTEIN"/>
    <property type="match status" value="1"/>
</dbReference>
<feature type="compositionally biased region" description="Gly residues" evidence="1">
    <location>
        <begin position="142"/>
        <end position="158"/>
    </location>
</feature>
<reference evidence="2" key="1">
    <citation type="journal article" date="2020" name="bioRxiv">
        <title>Comparative genomics of Chlamydomonas.</title>
        <authorList>
            <person name="Craig R.J."/>
            <person name="Hasan A.R."/>
            <person name="Ness R.W."/>
            <person name="Keightley P.D."/>
        </authorList>
    </citation>
    <scope>NUCLEOTIDE SEQUENCE</scope>
    <source>
        <strain evidence="2">CCAP 11/70</strain>
    </source>
</reference>
<organism evidence="2 3">
    <name type="scientific">Edaphochlamys debaryana</name>
    <dbReference type="NCBI Taxonomy" id="47281"/>
    <lineage>
        <taxon>Eukaryota</taxon>
        <taxon>Viridiplantae</taxon>
        <taxon>Chlorophyta</taxon>
        <taxon>core chlorophytes</taxon>
        <taxon>Chlorophyceae</taxon>
        <taxon>CS clade</taxon>
        <taxon>Chlamydomonadales</taxon>
        <taxon>Chlamydomonadales incertae sedis</taxon>
        <taxon>Edaphochlamys</taxon>
    </lineage>
</organism>
<feature type="compositionally biased region" description="Low complexity" evidence="1">
    <location>
        <begin position="159"/>
        <end position="178"/>
    </location>
</feature>
<dbReference type="AlphaFoldDB" id="A0A835YI55"/>
<evidence type="ECO:0000313" key="3">
    <source>
        <dbReference type="Proteomes" id="UP000612055"/>
    </source>
</evidence>
<comment type="caution">
    <text evidence="2">The sequence shown here is derived from an EMBL/GenBank/DDBJ whole genome shotgun (WGS) entry which is preliminary data.</text>
</comment>
<dbReference type="Pfam" id="PF07466">
    <property type="entry name" value="DUF1517"/>
    <property type="match status" value="1"/>
</dbReference>
<keyword evidence="3" id="KW-1185">Reference proteome</keyword>
<dbReference type="EMBL" id="JAEHOE010000002">
    <property type="protein sequence ID" value="KAG2501396.1"/>
    <property type="molecule type" value="Genomic_DNA"/>
</dbReference>
<dbReference type="PANTHER" id="PTHR33975:SF2">
    <property type="entry name" value="MYELIN-ASSOCIATED OLIGODENDROCYTE BASIC PROTEIN"/>
    <property type="match status" value="1"/>
</dbReference>
<accession>A0A835YI55</accession>
<evidence type="ECO:0000313" key="2">
    <source>
        <dbReference type="EMBL" id="KAG2501396.1"/>
    </source>
</evidence>
<sequence length="477" mass="49362">MLRNISRGARQTAQPCSRLRCAPILLRSLARPAGLGLGAPKTFVGTVKAQAQIRGSFWASEANATPSSVEVVEADAVLELASLASTSEVAVSPPQPSEQADSAEPWWRTLIGWTGPAVKTLVLAALVVSLVLSGPADALAKGSGGRVGGRSFSGGGGTSRSYSSGGSHSYGGSSSRSYSGGGGSSYRSYSSPGIGLGSGFGFGMSPWGYAPAPSVYVSPGYSSGVMVAPRVSPLAWWWDTLSTLVFLGFTAVVVASIARGPALGGALDGAGAVAAVRVTRVQVALLSSARAELQSKFEALAEEADTGSRAGLHSLLQESLLVLLRRPECFAYGGVDVRQCSDARKAESEVEGFSLEERSRFSEVTRSNYQGRHRRQPSLLPGTGGGWGAPSPLHKPTDELVVVTLLVAARDTGGSGKGGSSSGVKGGWAGIKAALKELGAVRAEDVMAVELLWTPDDPEDTFSRRDLLEDYPHLAPL</sequence>
<dbReference type="Proteomes" id="UP000612055">
    <property type="component" value="Unassembled WGS sequence"/>
</dbReference>
<dbReference type="InterPro" id="IPR010903">
    <property type="entry name" value="DUF1517"/>
</dbReference>
<dbReference type="OrthoDB" id="542507at2759"/>
<feature type="region of interest" description="Disordered" evidence="1">
    <location>
        <begin position="364"/>
        <end position="393"/>
    </location>
</feature>